<reference evidence="2 3" key="1">
    <citation type="journal article" date="2021" name="ISME Commun">
        <title>Automated analysis of genomic sequences facilitates high-throughput and comprehensive description of bacteria.</title>
        <authorList>
            <person name="Hitch T.C.A."/>
        </authorList>
    </citation>
    <scope>NUCLEOTIDE SEQUENCE [LARGE SCALE GENOMIC DNA]</scope>
    <source>
        <strain evidence="2 3">Sanger_29</strain>
    </source>
</reference>
<evidence type="ECO:0000256" key="1">
    <source>
        <dbReference type="SAM" id="Phobius"/>
    </source>
</evidence>
<protein>
    <submittedName>
        <fullName evidence="2">Uncharacterized protein</fullName>
    </submittedName>
</protein>
<keyword evidence="1" id="KW-0812">Transmembrane</keyword>
<sequence>MLDKISKQVLQYILNCPDETFSVNKGYPKHIPQHEFLSSVDFLEQEGYLTTRRVSNGILLSATLTHKGKHPKEFSSIALKRYLLDKWVDILALLISILAFIGAYRHEINAVLQILKQVLTK</sequence>
<keyword evidence="1" id="KW-1133">Transmembrane helix</keyword>
<dbReference type="EMBL" id="JAOQKE010000013">
    <property type="protein sequence ID" value="MCU6725766.1"/>
    <property type="molecule type" value="Genomic_DNA"/>
</dbReference>
<proteinExistence type="predicted"/>
<keyword evidence="1" id="KW-0472">Membrane</keyword>
<keyword evidence="3" id="KW-1185">Reference proteome</keyword>
<accession>A0ABT2SN98</accession>
<name>A0ABT2SN98_9FIRM</name>
<evidence type="ECO:0000313" key="3">
    <source>
        <dbReference type="Proteomes" id="UP001652338"/>
    </source>
</evidence>
<dbReference type="Proteomes" id="UP001652338">
    <property type="component" value="Unassembled WGS sequence"/>
</dbReference>
<organism evidence="2 3">
    <name type="scientific">Muricoprocola aceti</name>
    <dbReference type="NCBI Taxonomy" id="2981772"/>
    <lineage>
        <taxon>Bacteria</taxon>
        <taxon>Bacillati</taxon>
        <taxon>Bacillota</taxon>
        <taxon>Clostridia</taxon>
        <taxon>Lachnospirales</taxon>
        <taxon>Lachnospiraceae</taxon>
        <taxon>Muricoprocola</taxon>
    </lineage>
</organism>
<gene>
    <name evidence="2" type="ORF">OCV47_10455</name>
</gene>
<comment type="caution">
    <text evidence="2">The sequence shown here is derived from an EMBL/GenBank/DDBJ whole genome shotgun (WGS) entry which is preliminary data.</text>
</comment>
<feature type="transmembrane region" description="Helical" evidence="1">
    <location>
        <begin position="87"/>
        <end position="104"/>
    </location>
</feature>
<dbReference type="RefSeq" id="WP_262655033.1">
    <property type="nucleotide sequence ID" value="NZ_JAOQKE010000013.1"/>
</dbReference>
<evidence type="ECO:0000313" key="2">
    <source>
        <dbReference type="EMBL" id="MCU6725766.1"/>
    </source>
</evidence>